<dbReference type="KEGG" id="mea:Mex_2p1164"/>
<evidence type="ECO:0000313" key="1">
    <source>
        <dbReference type="EMBL" id="ACS43932.1"/>
    </source>
</evidence>
<dbReference type="RefSeq" id="WP_012754299.1">
    <property type="nucleotide sequence ID" value="NC_012811.1"/>
</dbReference>
<dbReference type="EMBL" id="CP001511">
    <property type="protein sequence ID" value="ACS43932.1"/>
    <property type="molecule type" value="Genomic_DNA"/>
</dbReference>
<protein>
    <submittedName>
        <fullName evidence="1">Uncharacterized protein</fullName>
    </submittedName>
</protein>
<accession>C5B650</accession>
<gene>
    <name evidence="1" type="ordered locus">MexAM1_META2p1164</name>
</gene>
<evidence type="ECO:0000313" key="2">
    <source>
        <dbReference type="Proteomes" id="UP000009081"/>
    </source>
</evidence>
<sequence>MRTQFTRIPDMFGRGSSVVEHVSVEALAEAWVASVRQAGIDPVRPDVADALHRLVGLANAIAVSTPGSVYRADYAAEDLARALAPFGVAPARSPIRDRAFH</sequence>
<dbReference type="HOGENOM" id="CLU_2288200_0_0_5"/>
<name>C5B650_METEA</name>
<proteinExistence type="predicted"/>
<keyword evidence="1" id="KW-0614">Plasmid</keyword>
<keyword evidence="2" id="KW-1185">Reference proteome</keyword>
<organism evidence="1 2">
    <name type="scientific">Methylorubrum extorquens (strain ATCC 14718 / DSM 1338 / JCM 2805 / NCIMB 9133 / AM1)</name>
    <name type="common">Methylobacterium extorquens</name>
    <dbReference type="NCBI Taxonomy" id="272630"/>
    <lineage>
        <taxon>Bacteria</taxon>
        <taxon>Pseudomonadati</taxon>
        <taxon>Pseudomonadota</taxon>
        <taxon>Alphaproteobacteria</taxon>
        <taxon>Hyphomicrobiales</taxon>
        <taxon>Methylobacteriaceae</taxon>
        <taxon>Methylorubrum</taxon>
    </lineage>
</organism>
<reference evidence="1 2" key="1">
    <citation type="journal article" date="2009" name="PLoS ONE">
        <title>Methylobacterium genome sequences: a reference blueprint to investigate microbial metabolism of C1 compounds from natural and industrial sources.</title>
        <authorList>
            <person name="Vuilleumier S."/>
            <person name="Chistoserdova L."/>
            <person name="Lee M.-C."/>
            <person name="Bringel F."/>
            <person name="Lajus A."/>
            <person name="Zhou Y."/>
            <person name="Gourion B."/>
            <person name="Barbe V."/>
            <person name="Chang J."/>
            <person name="Cruveiller S."/>
            <person name="Dossat C."/>
            <person name="Gillett W."/>
            <person name="Gruffaz C."/>
            <person name="Haugen E."/>
            <person name="Hourcade E."/>
            <person name="Levy R."/>
            <person name="Mangenot S."/>
            <person name="Muller E."/>
            <person name="Nadalig T."/>
            <person name="Pagni M."/>
            <person name="Penny C."/>
            <person name="Peyraud R."/>
            <person name="Robinson D.G."/>
            <person name="Roche D."/>
            <person name="Rouy Z."/>
            <person name="Saenampechek C."/>
            <person name="Salvignol G."/>
            <person name="Vallenet D."/>
            <person name="Wu Z."/>
            <person name="Marx C.J."/>
            <person name="Vorholt J.A."/>
            <person name="Olson M.V."/>
            <person name="Kaul R."/>
            <person name="Weissenbach J."/>
            <person name="Medigue C."/>
            <person name="Lidstrom M.E."/>
        </authorList>
    </citation>
    <scope>NUCLEOTIDE SEQUENCE [LARGE SCALE GENOMIC DNA]</scope>
    <source>
        <strain evidence="2">ATCC 14718 / DSM 1338 / JCM 2805 / NCIMB 9133 / AM1</strain>
    </source>
</reference>
<dbReference type="Proteomes" id="UP000009081">
    <property type="component" value="Plasmid megaplasmid"/>
</dbReference>
<geneLocation type="plasmid" evidence="1 2">
    <name>megaplasmid</name>
</geneLocation>
<dbReference type="AlphaFoldDB" id="C5B650"/>